<feature type="domain" description="LTD" evidence="1">
    <location>
        <begin position="26"/>
        <end position="129"/>
    </location>
</feature>
<evidence type="ECO:0000313" key="3">
    <source>
        <dbReference type="Proteomes" id="UP000229421"/>
    </source>
</evidence>
<dbReference type="Proteomes" id="UP000229421">
    <property type="component" value="Unassembled WGS sequence"/>
</dbReference>
<reference evidence="3" key="1">
    <citation type="submission" date="2017-09" db="EMBL/GenBank/DDBJ databases">
        <title>Depth-based differentiation of microbial function through sediment-hosted aquifers and enrichment of novel symbionts in the deep terrestrial subsurface.</title>
        <authorList>
            <person name="Probst A.J."/>
            <person name="Ladd B."/>
            <person name="Jarett J.K."/>
            <person name="Geller-Mcgrath D.E."/>
            <person name="Sieber C.M.K."/>
            <person name="Emerson J.B."/>
            <person name="Anantharaman K."/>
            <person name="Thomas B.C."/>
            <person name="Malmstrom R."/>
            <person name="Stieglmeier M."/>
            <person name="Klingl A."/>
            <person name="Woyke T."/>
            <person name="Ryan C.M."/>
            <person name="Banfield J.F."/>
        </authorList>
    </citation>
    <scope>NUCLEOTIDE SEQUENCE [LARGE SCALE GENOMIC DNA]</scope>
</reference>
<sequence>MRLKRGFIQLLIIGFVLQVSGALGLGLAVQTARAGGEEIKINEFMANLPDGSTKWVEVYNNSNQLFQTSGWKLYDGASTPNLLGNFPVEIAQKTYYKFEFKDKLNNPGGDKIIIKDADGETKDDIGYGSGGYLSLPSTGESWGRISDGIDTESANDWVKFNNTPAGGYPTPGESNVPSFVSVLPISSAYTNQNTYTISGVATENRIVRIKDNMGTELVGSPSNSPQTSNATTGAFLFTVSLVANQTNSFNLTVENGTQAVSTSTLVKITHETDVPISTIATSGFYGPNTWTGISGTASDAGSGINQVKITLQRLSDGLYWNGASWGASSELTATGTNNWSYAFDKAKLTDSISYKIKAEATDNAGNTEAASTATFVYDSQAPTGKIAINNDKTVTHSREVVLTITGYDATAGVSEMRVSEDPIFSGVAWESFSASKNFTLSSGSGDKQVYLQLKDKAGNVSIGEIYKGITYIAGLLTSDINPPVTDILVAGEMLDGKTDFGAEMTPANAMVGTAFGSISTYKTNPGESLALQGLVAVGEKYFDFALDESTAFPATIRIYFTQDDLDKSGIVDENQIVGLYYYDLDSTSWKMFEGKISFVNINGY</sequence>
<dbReference type="AlphaFoldDB" id="A0A2M8C549"/>
<accession>A0A2M8C549</accession>
<name>A0A2M8C549_9BACT</name>
<dbReference type="Gene3D" id="2.60.40.10">
    <property type="entry name" value="Immunoglobulins"/>
    <property type="match status" value="1"/>
</dbReference>
<feature type="non-terminal residue" evidence="2">
    <location>
        <position position="604"/>
    </location>
</feature>
<gene>
    <name evidence="2" type="ORF">CO101_02540</name>
</gene>
<evidence type="ECO:0000259" key="1">
    <source>
        <dbReference type="PROSITE" id="PS51841"/>
    </source>
</evidence>
<comment type="caution">
    <text evidence="2">The sequence shown here is derived from an EMBL/GenBank/DDBJ whole genome shotgun (WGS) entry which is preliminary data.</text>
</comment>
<dbReference type="InterPro" id="IPR001322">
    <property type="entry name" value="Lamin_tail_dom"/>
</dbReference>
<protein>
    <recommendedName>
        <fullName evidence="1">LTD domain-containing protein</fullName>
    </recommendedName>
</protein>
<dbReference type="Pfam" id="PF00932">
    <property type="entry name" value="LTD"/>
    <property type="match status" value="1"/>
</dbReference>
<dbReference type="InterPro" id="IPR013783">
    <property type="entry name" value="Ig-like_fold"/>
</dbReference>
<dbReference type="EMBL" id="PFTZ01000071">
    <property type="protein sequence ID" value="PJB51274.1"/>
    <property type="molecule type" value="Genomic_DNA"/>
</dbReference>
<proteinExistence type="predicted"/>
<evidence type="ECO:0000313" key="2">
    <source>
        <dbReference type="EMBL" id="PJB51274.1"/>
    </source>
</evidence>
<organism evidence="2 3">
    <name type="scientific">Candidatus Berkelbacteria bacterium CG_4_9_14_3_um_filter_39_23</name>
    <dbReference type="NCBI Taxonomy" id="1974508"/>
    <lineage>
        <taxon>Bacteria</taxon>
        <taxon>Candidatus Berkelbacteria</taxon>
    </lineage>
</organism>
<dbReference type="PROSITE" id="PS51841">
    <property type="entry name" value="LTD"/>
    <property type="match status" value="1"/>
</dbReference>